<proteinExistence type="predicted"/>
<name>A0AAV4RWI3_9ARAC</name>
<sequence length="118" mass="12810">MHRNLTIANHSSPPPCPPLGFRRFNPPILDLKDKGGHRTLVHAVFSLCLFEKGRTYPPFTPVCSGDLARCVHPAKLLTVSSSSNDRSGANIDHSGLKPLSEWGGDGRTSLKIQQIAAK</sequence>
<feature type="region of interest" description="Disordered" evidence="1">
    <location>
        <begin position="81"/>
        <end position="103"/>
    </location>
</feature>
<dbReference type="EMBL" id="BPLQ01006646">
    <property type="protein sequence ID" value="GIY24228.1"/>
    <property type="molecule type" value="Genomic_DNA"/>
</dbReference>
<protein>
    <submittedName>
        <fullName evidence="2">Uncharacterized protein</fullName>
    </submittedName>
</protein>
<keyword evidence="3" id="KW-1185">Reference proteome</keyword>
<accession>A0AAV4RWI3</accession>
<evidence type="ECO:0000313" key="3">
    <source>
        <dbReference type="Proteomes" id="UP001054837"/>
    </source>
</evidence>
<evidence type="ECO:0000256" key="1">
    <source>
        <dbReference type="SAM" id="MobiDB-lite"/>
    </source>
</evidence>
<reference evidence="2 3" key="1">
    <citation type="submission" date="2021-06" db="EMBL/GenBank/DDBJ databases">
        <title>Caerostris darwini draft genome.</title>
        <authorList>
            <person name="Kono N."/>
            <person name="Arakawa K."/>
        </authorList>
    </citation>
    <scope>NUCLEOTIDE SEQUENCE [LARGE SCALE GENOMIC DNA]</scope>
</reference>
<gene>
    <name evidence="2" type="ORF">CDAR_250711</name>
</gene>
<dbReference type="Proteomes" id="UP001054837">
    <property type="component" value="Unassembled WGS sequence"/>
</dbReference>
<comment type="caution">
    <text evidence="2">The sequence shown here is derived from an EMBL/GenBank/DDBJ whole genome shotgun (WGS) entry which is preliminary data.</text>
</comment>
<evidence type="ECO:0000313" key="2">
    <source>
        <dbReference type="EMBL" id="GIY24228.1"/>
    </source>
</evidence>
<dbReference type="AlphaFoldDB" id="A0AAV4RWI3"/>
<organism evidence="2 3">
    <name type="scientific">Caerostris darwini</name>
    <dbReference type="NCBI Taxonomy" id="1538125"/>
    <lineage>
        <taxon>Eukaryota</taxon>
        <taxon>Metazoa</taxon>
        <taxon>Ecdysozoa</taxon>
        <taxon>Arthropoda</taxon>
        <taxon>Chelicerata</taxon>
        <taxon>Arachnida</taxon>
        <taxon>Araneae</taxon>
        <taxon>Araneomorphae</taxon>
        <taxon>Entelegynae</taxon>
        <taxon>Araneoidea</taxon>
        <taxon>Araneidae</taxon>
        <taxon>Caerostris</taxon>
    </lineage>
</organism>